<dbReference type="Gene3D" id="1.20.1600.10">
    <property type="entry name" value="Outer membrane efflux proteins (OEP)"/>
    <property type="match status" value="1"/>
</dbReference>
<evidence type="ECO:0000313" key="5">
    <source>
        <dbReference type="Proteomes" id="UP000002745"/>
    </source>
</evidence>
<dbReference type="Proteomes" id="UP000002745">
    <property type="component" value="Chromosome"/>
</dbReference>
<dbReference type="AlphaFoldDB" id="C6XNT1"/>
<evidence type="ECO:0000256" key="2">
    <source>
        <dbReference type="RuleBase" id="RU362097"/>
    </source>
</evidence>
<feature type="signal peptide" evidence="2">
    <location>
        <begin position="1"/>
        <end position="28"/>
    </location>
</feature>
<dbReference type="NCBIfam" id="TIGR01845">
    <property type="entry name" value="outer_NodT"/>
    <property type="match status" value="1"/>
</dbReference>
<comment type="subcellular location">
    <subcellularLocation>
        <location evidence="2">Cell membrane</location>
        <topology evidence="2">Lipid-anchor</topology>
    </subcellularLocation>
</comment>
<keyword evidence="2" id="KW-0564">Palmitate</keyword>
<dbReference type="GO" id="GO:0005886">
    <property type="term" value="C:plasma membrane"/>
    <property type="evidence" value="ECO:0007669"/>
    <property type="project" value="UniProtKB-SubCell"/>
</dbReference>
<dbReference type="EMBL" id="CP001678">
    <property type="protein sequence ID" value="ACT58334.1"/>
    <property type="molecule type" value="Genomic_DNA"/>
</dbReference>
<keyword evidence="2 4" id="KW-0449">Lipoprotein</keyword>
<reference evidence="5" key="1">
    <citation type="journal article" date="2011" name="J. Bacteriol.">
        <title>Genome sequences of eight morphologically diverse alphaproteobacteria.</title>
        <authorList>
            <consortium name="US DOE Joint Genome Institute"/>
            <person name="Brown P.J."/>
            <person name="Kysela D.T."/>
            <person name="Buechlein A."/>
            <person name="Hemmerich C."/>
            <person name="Brun Y.V."/>
        </authorList>
    </citation>
    <scope>NUCLEOTIDE SEQUENCE [LARGE SCALE GENOMIC DNA]</scope>
    <source>
        <strain evidence="5">ATCC 49814 / DSM 5838 / IFAM 1418</strain>
    </source>
</reference>
<evidence type="ECO:0000256" key="1">
    <source>
        <dbReference type="ARBA" id="ARBA00007613"/>
    </source>
</evidence>
<organism evidence="4 5">
    <name type="scientific">Hirschia baltica (strain ATCC 49814 / DSM 5838 / IFAM 1418)</name>
    <dbReference type="NCBI Taxonomy" id="582402"/>
    <lineage>
        <taxon>Bacteria</taxon>
        <taxon>Pseudomonadati</taxon>
        <taxon>Pseudomonadota</taxon>
        <taxon>Alphaproteobacteria</taxon>
        <taxon>Hyphomonadales</taxon>
        <taxon>Hyphomonadaceae</taxon>
        <taxon>Hirschia</taxon>
    </lineage>
</organism>
<gene>
    <name evidence="4" type="ordered locus">Hbal_0632</name>
</gene>
<keyword evidence="3" id="KW-0175">Coiled coil</keyword>
<evidence type="ECO:0000256" key="3">
    <source>
        <dbReference type="SAM" id="Coils"/>
    </source>
</evidence>
<keyword evidence="2" id="KW-1134">Transmembrane beta strand</keyword>
<dbReference type="STRING" id="582402.Hbal_0632"/>
<dbReference type="InterPro" id="IPR003423">
    <property type="entry name" value="OMP_efflux"/>
</dbReference>
<dbReference type="PANTHER" id="PTHR30203">
    <property type="entry name" value="OUTER MEMBRANE CATION EFFLUX PROTEIN"/>
    <property type="match status" value="1"/>
</dbReference>
<protein>
    <submittedName>
        <fullName evidence="4">RND efflux system, outer membrane lipoprotein, NodT family</fullName>
    </submittedName>
</protein>
<evidence type="ECO:0000313" key="4">
    <source>
        <dbReference type="EMBL" id="ACT58334.1"/>
    </source>
</evidence>
<accession>C6XNT1</accession>
<dbReference type="eggNOG" id="COG1538">
    <property type="taxonomic scope" value="Bacteria"/>
</dbReference>
<dbReference type="HOGENOM" id="CLU_012817_13_1_5"/>
<feature type="chain" id="PRO_5001437633" evidence="2">
    <location>
        <begin position="29"/>
        <end position="461"/>
    </location>
</feature>
<feature type="coiled-coil region" evidence="3">
    <location>
        <begin position="380"/>
        <end position="414"/>
    </location>
</feature>
<dbReference type="GO" id="GO:0015562">
    <property type="term" value="F:efflux transmembrane transporter activity"/>
    <property type="evidence" value="ECO:0007669"/>
    <property type="project" value="InterPro"/>
</dbReference>
<keyword evidence="2" id="KW-0472">Membrane</keyword>
<proteinExistence type="inferred from homology"/>
<dbReference type="RefSeq" id="WP_015826484.1">
    <property type="nucleotide sequence ID" value="NC_012982.1"/>
</dbReference>
<keyword evidence="2" id="KW-0732">Signal</keyword>
<dbReference type="Gene3D" id="2.20.200.10">
    <property type="entry name" value="Outer membrane efflux proteins (OEP)"/>
    <property type="match status" value="1"/>
</dbReference>
<sequence length="461" mass="48008">MKHHALSAPLMLVLSTLTLSGCASMTSAEDVSMATRTSIPQLDDSWAGVAARVGEVEMGWLEKLNDPTLTALVDEAIANNKNLEAAAAGVERSWALAGQAGAGLSPMVNIGASGGGGGALDGASVAALGTELTAAWEVDLWGRIQAGVNAATLGAQATQADYTYSQYSLAAAVAQAYFLTIEAGLQADVTAKSLKALTETTRIVDVQYEAGLASSQDLALAKSDLASTQASLIAAQGAQRSAMRALEVVLGRYPAADLDIIKGLPSVPELPPAGTPSDLLERRPDIIAAERNVAASFESLHMAKVANLPSISLIGSVDGASSDLADILNPANVAWQAVTSIAAPLIDGGRNEAEILQASAEQKQAIAVYGQTALDAFSEVEEALDQNVVLKQRVAALRESADKAEEALRIANLRYNEGETSLIDVLTIQQRVFQADANLVNVQQLRLSQWVKLNLALGGSW</sequence>
<dbReference type="Pfam" id="PF02321">
    <property type="entry name" value="OEP"/>
    <property type="match status" value="2"/>
</dbReference>
<name>C6XNT1_HIRBI</name>
<dbReference type="PROSITE" id="PS51257">
    <property type="entry name" value="PROKAR_LIPOPROTEIN"/>
    <property type="match status" value="1"/>
</dbReference>
<keyword evidence="5" id="KW-1185">Reference proteome</keyword>
<comment type="similarity">
    <text evidence="1 2">Belongs to the outer membrane factor (OMF) (TC 1.B.17) family.</text>
</comment>
<dbReference type="KEGG" id="hba:Hbal_0632"/>
<dbReference type="InterPro" id="IPR010131">
    <property type="entry name" value="MdtP/NodT-like"/>
</dbReference>
<dbReference type="SUPFAM" id="SSF56954">
    <property type="entry name" value="Outer membrane efflux proteins (OEP)"/>
    <property type="match status" value="1"/>
</dbReference>
<keyword evidence="2" id="KW-0812">Transmembrane</keyword>
<dbReference type="OrthoDB" id="9783100at2"/>